<keyword evidence="2" id="KW-0472">Membrane</keyword>
<comment type="caution">
    <text evidence="4">The sequence shown here is derived from an EMBL/GenBank/DDBJ whole genome shotgun (WGS) entry which is preliminary data.</text>
</comment>
<proteinExistence type="predicted"/>
<name>A0A6B0T744_9EURY</name>
<organism evidence="4 5">
    <name type="scientific">Halovenus carboxidivorans</name>
    <dbReference type="NCBI Taxonomy" id="2692199"/>
    <lineage>
        <taxon>Archaea</taxon>
        <taxon>Methanobacteriati</taxon>
        <taxon>Methanobacteriota</taxon>
        <taxon>Stenosarchaea group</taxon>
        <taxon>Halobacteria</taxon>
        <taxon>Halobacteriales</taxon>
        <taxon>Haloarculaceae</taxon>
        <taxon>Halovenus</taxon>
    </lineage>
</organism>
<dbReference type="Pfam" id="PF13559">
    <property type="entry name" value="DUF4129"/>
    <property type="match status" value="1"/>
</dbReference>
<feature type="transmembrane region" description="Helical" evidence="2">
    <location>
        <begin position="148"/>
        <end position="168"/>
    </location>
</feature>
<dbReference type="EMBL" id="WUUT01000002">
    <property type="protein sequence ID" value="MXR51112.1"/>
    <property type="molecule type" value="Genomic_DNA"/>
</dbReference>
<gene>
    <name evidence="4" type="ORF">GRX03_05755</name>
</gene>
<dbReference type="InterPro" id="IPR025403">
    <property type="entry name" value="TgpA-like_C"/>
</dbReference>
<reference evidence="4 5" key="1">
    <citation type="submission" date="2019-12" db="EMBL/GenBank/DDBJ databases">
        <title>Isolation and characterization of three novel carbon monoxide-oxidizing members of Halobacteria from salione crusts and soils.</title>
        <authorList>
            <person name="Myers M.R."/>
            <person name="King G.M."/>
        </authorList>
    </citation>
    <scope>NUCLEOTIDE SEQUENCE [LARGE SCALE GENOMIC DNA]</scope>
    <source>
        <strain evidence="4 5">WSH3</strain>
    </source>
</reference>
<keyword evidence="5" id="KW-1185">Reference proteome</keyword>
<evidence type="ECO:0000256" key="1">
    <source>
        <dbReference type="SAM" id="MobiDB-lite"/>
    </source>
</evidence>
<feature type="transmembrane region" description="Helical" evidence="2">
    <location>
        <begin position="96"/>
        <end position="118"/>
    </location>
</feature>
<feature type="region of interest" description="Disordered" evidence="1">
    <location>
        <begin position="174"/>
        <end position="197"/>
    </location>
</feature>
<dbReference type="RefSeq" id="WP_159763262.1">
    <property type="nucleotide sequence ID" value="NZ_WUUT01000002.1"/>
</dbReference>
<sequence length="296" mass="30751">MDSRTRSALLITVVAVLAVGLSAATLTSAVESNAEGSGGGGGGGVQSDAGPVDLDIENPSGGDSLSILERVLAVLLVLGALGALVYALLYRKRAVALLGIIVAAAVVIWLFTQAISMLSAPSGSGGLFGGLSGLTGEGGGEESELQSFRVLTVILVGAGLAVLAVYLLTGSERSPLTPDEDEGDATEERGDATEMGRIAGRVADRIERQDADESLENQVYEAYSEMTAQLDVPNDESTTPREFAEAAASRGMADDDVSALTSLFEAVRYGGYSATADREQEAIETLRRIERRYTDE</sequence>
<feature type="domain" description="Protein-glutamine gamma-glutamyltransferase-like C-terminal" evidence="3">
    <location>
        <begin position="225"/>
        <end position="287"/>
    </location>
</feature>
<keyword evidence="2" id="KW-0812">Transmembrane</keyword>
<dbReference type="Proteomes" id="UP000466535">
    <property type="component" value="Unassembled WGS sequence"/>
</dbReference>
<evidence type="ECO:0000259" key="3">
    <source>
        <dbReference type="Pfam" id="PF13559"/>
    </source>
</evidence>
<dbReference type="AlphaFoldDB" id="A0A6B0T744"/>
<evidence type="ECO:0000313" key="4">
    <source>
        <dbReference type="EMBL" id="MXR51112.1"/>
    </source>
</evidence>
<evidence type="ECO:0000313" key="5">
    <source>
        <dbReference type="Proteomes" id="UP000466535"/>
    </source>
</evidence>
<feature type="transmembrane region" description="Helical" evidence="2">
    <location>
        <begin position="71"/>
        <end position="89"/>
    </location>
</feature>
<accession>A0A6B0T744</accession>
<evidence type="ECO:0000256" key="2">
    <source>
        <dbReference type="SAM" id="Phobius"/>
    </source>
</evidence>
<protein>
    <submittedName>
        <fullName evidence="4">DUF4129 domain-containing protein</fullName>
    </submittedName>
</protein>
<keyword evidence="2" id="KW-1133">Transmembrane helix</keyword>
<dbReference type="OrthoDB" id="206550at2157"/>